<comment type="caution">
    <text evidence="1">The sequence shown here is derived from an EMBL/GenBank/DDBJ whole genome shotgun (WGS) entry which is preliminary data.</text>
</comment>
<reference evidence="1" key="1">
    <citation type="submission" date="2020-09" db="EMBL/GenBank/DDBJ databases">
        <title>Iningainema tapete sp. nov. (Scytonemataceae, Cyanobacteria) from greenhouses in central Florida (USA) produces two types of nodularin with biosynthetic potential for microcystin-LR and anabaenopeptins.</title>
        <authorList>
            <person name="Berthold D.E."/>
            <person name="Lefler F.W."/>
            <person name="Huang I.-S."/>
            <person name="Abdulla H."/>
            <person name="Zimba P.V."/>
            <person name="Laughinghouse H.D. IV."/>
        </authorList>
    </citation>
    <scope>NUCLEOTIDE SEQUENCE</scope>
    <source>
        <strain evidence="1">BLCCT55</strain>
    </source>
</reference>
<evidence type="ECO:0000313" key="1">
    <source>
        <dbReference type="EMBL" id="MBD2775339.1"/>
    </source>
</evidence>
<sequence>MDSQKISQNVNLGDAIALPPTKPIPIWRFVLPLLMQTVLILTVPAQAVYTHLTGKTVILQTIPVDPYSILTGYSQSLTYNISRQEDLKKLPGWEELVKKYPGSNKQHYPLAQGTNLYVILQAESNTASIPKAWKPVRVSEKLPTSLAANQIALQGSYRYGTVVYGLETYYIPEDQKEQINKEISQIQQSTTGEQQPIVVEVKVDARGKAVPISMWVRERNYRF</sequence>
<gene>
    <name evidence="1" type="ORF">ICL16_25580</name>
</gene>
<accession>A0A8J6XNV1</accession>
<organism evidence="1 2">
    <name type="scientific">Iningainema tapete BLCC-T55</name>
    <dbReference type="NCBI Taxonomy" id="2748662"/>
    <lineage>
        <taxon>Bacteria</taxon>
        <taxon>Bacillati</taxon>
        <taxon>Cyanobacteriota</taxon>
        <taxon>Cyanophyceae</taxon>
        <taxon>Nostocales</taxon>
        <taxon>Scytonemataceae</taxon>
        <taxon>Iningainema tapete</taxon>
    </lineage>
</organism>
<keyword evidence="2" id="KW-1185">Reference proteome</keyword>
<dbReference type="EMBL" id="JACXAE010000078">
    <property type="protein sequence ID" value="MBD2775339.1"/>
    <property type="molecule type" value="Genomic_DNA"/>
</dbReference>
<dbReference type="Pfam" id="PF14345">
    <property type="entry name" value="GDYXXLXY"/>
    <property type="match status" value="1"/>
</dbReference>
<proteinExistence type="predicted"/>
<name>A0A8J6XNV1_9CYAN</name>
<dbReference type="Proteomes" id="UP000629098">
    <property type="component" value="Unassembled WGS sequence"/>
</dbReference>
<protein>
    <submittedName>
        <fullName evidence="1">GDYXXLXY domain-containing protein</fullName>
    </submittedName>
</protein>
<dbReference type="RefSeq" id="WP_190833597.1">
    <property type="nucleotide sequence ID" value="NZ_CAWPPI010000078.1"/>
</dbReference>
<dbReference type="InterPro" id="IPR025833">
    <property type="entry name" value="GDYXXLXY"/>
</dbReference>
<dbReference type="AlphaFoldDB" id="A0A8J6XNV1"/>
<evidence type="ECO:0000313" key="2">
    <source>
        <dbReference type="Proteomes" id="UP000629098"/>
    </source>
</evidence>